<dbReference type="CDD" id="cd09212">
    <property type="entry name" value="PUB"/>
    <property type="match status" value="1"/>
</dbReference>
<feature type="compositionally biased region" description="Low complexity" evidence="1">
    <location>
        <begin position="133"/>
        <end position="153"/>
    </location>
</feature>
<name>A0A7S2Q2Z6_9STRA</name>
<feature type="region of interest" description="Disordered" evidence="1">
    <location>
        <begin position="235"/>
        <end position="295"/>
    </location>
</feature>
<protein>
    <recommendedName>
        <fullName evidence="5">Peroxin-14</fullName>
    </recommendedName>
</protein>
<evidence type="ECO:0000259" key="2">
    <source>
        <dbReference type="Pfam" id="PF04695"/>
    </source>
</evidence>
<feature type="compositionally biased region" description="Polar residues" evidence="1">
    <location>
        <begin position="277"/>
        <end position="295"/>
    </location>
</feature>
<feature type="region of interest" description="Disordered" evidence="1">
    <location>
        <begin position="605"/>
        <end position="630"/>
    </location>
</feature>
<dbReference type="PANTHER" id="PTHR23153:SF38">
    <property type="entry name" value="UBX DOMAIN-CONTAINING PROTEIN 6"/>
    <property type="match status" value="1"/>
</dbReference>
<feature type="region of interest" description="Disordered" evidence="1">
    <location>
        <begin position="1"/>
        <end position="22"/>
    </location>
</feature>
<dbReference type="InterPro" id="IPR036339">
    <property type="entry name" value="PUB-like_dom_sf"/>
</dbReference>
<feature type="region of interest" description="Disordered" evidence="1">
    <location>
        <begin position="383"/>
        <end position="408"/>
    </location>
</feature>
<dbReference type="Pfam" id="PF04695">
    <property type="entry name" value="Pex14_N"/>
    <property type="match status" value="1"/>
</dbReference>
<feature type="region of interest" description="Disordered" evidence="1">
    <location>
        <begin position="431"/>
        <end position="499"/>
    </location>
</feature>
<dbReference type="InterPro" id="IPR006785">
    <property type="entry name" value="Pex14_N"/>
</dbReference>
<dbReference type="EMBL" id="HBGZ01032400">
    <property type="protein sequence ID" value="CAD9631004.1"/>
    <property type="molecule type" value="Transcribed_RNA"/>
</dbReference>
<feature type="compositionally biased region" description="Low complexity" evidence="1">
    <location>
        <begin position="481"/>
        <end position="497"/>
    </location>
</feature>
<gene>
    <name evidence="4" type="ORF">SMAR0320_LOCUS23156</name>
</gene>
<feature type="compositionally biased region" description="Acidic residues" evidence="1">
    <location>
        <begin position="449"/>
        <end position="458"/>
    </location>
</feature>
<proteinExistence type="predicted"/>
<feature type="domain" description="Peroxisome membrane anchor protein Pex14p N-terminal" evidence="2">
    <location>
        <begin position="60"/>
        <end position="104"/>
    </location>
</feature>
<feature type="compositionally biased region" description="Basic and acidic residues" evidence="1">
    <location>
        <begin position="465"/>
        <end position="480"/>
    </location>
</feature>
<feature type="compositionally biased region" description="Acidic residues" evidence="1">
    <location>
        <begin position="244"/>
        <end position="253"/>
    </location>
</feature>
<evidence type="ECO:0000256" key="1">
    <source>
        <dbReference type="SAM" id="MobiDB-lite"/>
    </source>
</evidence>
<reference evidence="4" key="1">
    <citation type="submission" date="2021-01" db="EMBL/GenBank/DDBJ databases">
        <authorList>
            <person name="Corre E."/>
            <person name="Pelletier E."/>
            <person name="Niang G."/>
            <person name="Scheremetjew M."/>
            <person name="Finn R."/>
            <person name="Kale V."/>
            <person name="Holt S."/>
            <person name="Cochrane G."/>
            <person name="Meng A."/>
            <person name="Brown T."/>
            <person name="Cohen L."/>
        </authorList>
    </citation>
    <scope>NUCLEOTIDE SEQUENCE</scope>
    <source>
        <strain evidence="4">SM1012Den-03</strain>
    </source>
</reference>
<sequence>MDASESPNAAATAEKNSLVSDDAVVAEDTPAAKSILHDDDKIMQTIFDKSTSSSSPPITDEDNIQKAISFLRNNEIRDVSPSEKRKYLTTKGINQDEIDTALDRLATTSAAAAVTDRAQGGSLNRDEGRLYQHRQPQQQHYQQQQNQYGGPLHSTGPLPPYQNHMQPPHNSMNNFGPNNNNMGNIRPEDGGESSFLSFSSLAGGFCMSTFCLAAVRWLNGGDFVLFPPPIAEGRYIKQDSNETQNEDDNEDGETTDHLDETSYNSQGSGDPDISMILNGTANHESDVHGNNQHQSSFEDLVMEVKALSTTINSFREEQDRANRVATAQLGKGVTDDAMDFLRQQKPPVVQKKGDVAAIDKKDVSRITCLITEMVEELSQVKDSLGDVTVEDENSNTENDDDDKKTDHTELSSKIDIAIGKGREILALVKSPDESSIDKIQPQQAPLAEQENDEKDSDQDSNNTAQEEKGIKDDNEDKTESDSTTAADDSSGESSDIDQNSKDLEEALKILSQKNESEELKIGAQMLYLYCKNLSKNPTVPRYRKIYTNNNSFKKKVGNLVGAKEFLSALGFVERTNFFEWSETSPGTKSQLDFALVALEQIQKGQVGDTGSAGSDTSGDKSEQNEVIEAN</sequence>
<dbReference type="InterPro" id="IPR036388">
    <property type="entry name" value="WH-like_DNA-bd_sf"/>
</dbReference>
<feature type="domain" description="PUB" evidence="3">
    <location>
        <begin position="517"/>
        <end position="584"/>
    </location>
</feature>
<dbReference type="InterPro" id="IPR018997">
    <property type="entry name" value="PUB_domain"/>
</dbReference>
<evidence type="ECO:0008006" key="5">
    <source>
        <dbReference type="Google" id="ProtNLM"/>
    </source>
</evidence>
<feature type="region of interest" description="Disordered" evidence="1">
    <location>
        <begin position="132"/>
        <end position="188"/>
    </location>
</feature>
<dbReference type="AlphaFoldDB" id="A0A7S2Q2Z6"/>
<organism evidence="4">
    <name type="scientific">Skeletonema marinoi</name>
    <dbReference type="NCBI Taxonomy" id="267567"/>
    <lineage>
        <taxon>Eukaryota</taxon>
        <taxon>Sar</taxon>
        <taxon>Stramenopiles</taxon>
        <taxon>Ochrophyta</taxon>
        <taxon>Bacillariophyta</taxon>
        <taxon>Coscinodiscophyceae</taxon>
        <taxon>Thalassiosirophycidae</taxon>
        <taxon>Thalassiosirales</taxon>
        <taxon>Skeletonemataceae</taxon>
        <taxon>Skeletonema</taxon>
        <taxon>Skeletonema marinoi-dohrnii complex</taxon>
    </lineage>
</organism>
<feature type="compositionally biased region" description="Acidic residues" evidence="1">
    <location>
        <begin position="388"/>
        <end position="400"/>
    </location>
</feature>
<feature type="compositionally biased region" description="Polar residues" evidence="1">
    <location>
        <begin position="1"/>
        <end position="19"/>
    </location>
</feature>
<dbReference type="Gene3D" id="1.20.58.2190">
    <property type="match status" value="1"/>
</dbReference>
<feature type="compositionally biased region" description="Low complexity" evidence="1">
    <location>
        <begin position="170"/>
        <end position="184"/>
    </location>
</feature>
<dbReference type="Gene3D" id="1.10.10.10">
    <property type="entry name" value="Winged helix-like DNA-binding domain superfamily/Winged helix DNA-binding domain"/>
    <property type="match status" value="1"/>
</dbReference>
<accession>A0A7S2Q2Z6</accession>
<dbReference type="SUPFAM" id="SSF143503">
    <property type="entry name" value="PUG domain-like"/>
    <property type="match status" value="1"/>
</dbReference>
<dbReference type="Pfam" id="PF09409">
    <property type="entry name" value="PUB"/>
    <property type="match status" value="1"/>
</dbReference>
<evidence type="ECO:0000313" key="4">
    <source>
        <dbReference type="EMBL" id="CAD9631004.1"/>
    </source>
</evidence>
<evidence type="ECO:0000259" key="3">
    <source>
        <dbReference type="Pfam" id="PF09409"/>
    </source>
</evidence>
<dbReference type="PANTHER" id="PTHR23153">
    <property type="entry name" value="UBX-RELATED"/>
    <property type="match status" value="1"/>
</dbReference>
<dbReference type="GO" id="GO:0005737">
    <property type="term" value="C:cytoplasm"/>
    <property type="evidence" value="ECO:0007669"/>
    <property type="project" value="TreeGrafter"/>
</dbReference>